<feature type="region of interest" description="Disordered" evidence="1">
    <location>
        <begin position="85"/>
        <end position="206"/>
    </location>
</feature>
<dbReference type="AlphaFoldDB" id="A0A7W7QWZ3"/>
<sequence>MTPLPADDHRDQPDRTGLAPDYGFTPDSDFGKALTQAMDNFASDAQAPVFDGSAILQRTRRRRATLTVAASAAAIALTAGTAFALQSPSRPPSRTVAAAPSAGADSSPSPTGTSLPTSAPTSAPTGTPTASFPTPFPTSAPTPSGTPGTSFPTSMPTGAPGTSSPTSFPTSFPTSAPTGAPSPSPSTGFGTPSPGPDNTGAPGQTAVTVPNVIGQSKDAAGRTLTASGLQVGHVQNFTDWHVPAGSVISMTPAAGSKVAPGTAVDIFVSTGKP</sequence>
<gene>
    <name evidence="4" type="ORF">FHR34_000268</name>
</gene>
<evidence type="ECO:0000256" key="1">
    <source>
        <dbReference type="SAM" id="MobiDB-lite"/>
    </source>
</evidence>
<dbReference type="Proteomes" id="UP000540506">
    <property type="component" value="Unassembled WGS sequence"/>
</dbReference>
<keyword evidence="2" id="KW-0472">Membrane</keyword>
<dbReference type="SMART" id="SM00740">
    <property type="entry name" value="PASTA"/>
    <property type="match status" value="1"/>
</dbReference>
<comment type="caution">
    <text evidence="4">The sequence shown here is derived from an EMBL/GenBank/DDBJ whole genome shotgun (WGS) entry which is preliminary data.</text>
</comment>
<organism evidence="4 5">
    <name type="scientific">Kitasatospora kifunensis</name>
    <name type="common">Streptomyces kifunensis</name>
    <dbReference type="NCBI Taxonomy" id="58351"/>
    <lineage>
        <taxon>Bacteria</taxon>
        <taxon>Bacillati</taxon>
        <taxon>Actinomycetota</taxon>
        <taxon>Actinomycetes</taxon>
        <taxon>Kitasatosporales</taxon>
        <taxon>Streptomycetaceae</taxon>
        <taxon>Kitasatospora</taxon>
    </lineage>
</organism>
<dbReference type="EMBL" id="JACHJV010000001">
    <property type="protein sequence ID" value="MBB4921275.1"/>
    <property type="molecule type" value="Genomic_DNA"/>
</dbReference>
<keyword evidence="2" id="KW-0812">Transmembrane</keyword>
<evidence type="ECO:0000313" key="4">
    <source>
        <dbReference type="EMBL" id="MBB4921275.1"/>
    </source>
</evidence>
<name>A0A7W7QWZ3_KITKI</name>
<dbReference type="InterPro" id="IPR005543">
    <property type="entry name" value="PASTA_dom"/>
</dbReference>
<feature type="compositionally biased region" description="Low complexity" evidence="1">
    <location>
        <begin position="141"/>
        <end position="192"/>
    </location>
</feature>
<keyword evidence="2" id="KW-1133">Transmembrane helix</keyword>
<dbReference type="Gene3D" id="3.30.10.20">
    <property type="match status" value="1"/>
</dbReference>
<accession>A0A7W7QWZ3</accession>
<dbReference type="PROSITE" id="PS51178">
    <property type="entry name" value="PASTA"/>
    <property type="match status" value="1"/>
</dbReference>
<feature type="compositionally biased region" description="Low complexity" evidence="1">
    <location>
        <begin position="97"/>
        <end position="133"/>
    </location>
</feature>
<feature type="region of interest" description="Disordered" evidence="1">
    <location>
        <begin position="1"/>
        <end position="27"/>
    </location>
</feature>
<dbReference type="RefSeq" id="WP_184933635.1">
    <property type="nucleotide sequence ID" value="NZ_JACHJV010000001.1"/>
</dbReference>
<feature type="domain" description="PASTA" evidence="3">
    <location>
        <begin position="203"/>
        <end position="270"/>
    </location>
</feature>
<dbReference type="CDD" id="cd06577">
    <property type="entry name" value="PASTA_pknB"/>
    <property type="match status" value="1"/>
</dbReference>
<proteinExistence type="predicted"/>
<protein>
    <recommendedName>
        <fullName evidence="3">PASTA domain-containing protein</fullName>
    </recommendedName>
</protein>
<feature type="transmembrane region" description="Helical" evidence="2">
    <location>
        <begin position="64"/>
        <end position="85"/>
    </location>
</feature>
<evidence type="ECO:0000256" key="2">
    <source>
        <dbReference type="SAM" id="Phobius"/>
    </source>
</evidence>
<reference evidence="4 5" key="1">
    <citation type="submission" date="2020-08" db="EMBL/GenBank/DDBJ databases">
        <title>Sequencing the genomes of 1000 actinobacteria strains.</title>
        <authorList>
            <person name="Klenk H.-P."/>
        </authorList>
    </citation>
    <scope>NUCLEOTIDE SEQUENCE [LARGE SCALE GENOMIC DNA]</scope>
    <source>
        <strain evidence="4 5">DSM 41654</strain>
    </source>
</reference>
<keyword evidence="5" id="KW-1185">Reference proteome</keyword>
<dbReference type="Pfam" id="PF03793">
    <property type="entry name" value="PASTA"/>
    <property type="match status" value="1"/>
</dbReference>
<feature type="compositionally biased region" description="Basic and acidic residues" evidence="1">
    <location>
        <begin position="1"/>
        <end position="14"/>
    </location>
</feature>
<evidence type="ECO:0000259" key="3">
    <source>
        <dbReference type="PROSITE" id="PS51178"/>
    </source>
</evidence>
<evidence type="ECO:0000313" key="5">
    <source>
        <dbReference type="Proteomes" id="UP000540506"/>
    </source>
</evidence>